<evidence type="ECO:0000313" key="4">
    <source>
        <dbReference type="Proteomes" id="UP001318040"/>
    </source>
</evidence>
<evidence type="ECO:0000313" key="5">
    <source>
        <dbReference type="RefSeq" id="XP_032834852.1"/>
    </source>
</evidence>
<dbReference type="RefSeq" id="XP_032834852.1">
    <property type="nucleotide sequence ID" value="XM_032978961.1"/>
</dbReference>
<feature type="compositionally biased region" description="Basic residues" evidence="2">
    <location>
        <begin position="17"/>
        <end position="29"/>
    </location>
</feature>
<dbReference type="GO" id="GO:0006351">
    <property type="term" value="P:DNA-templated transcription"/>
    <property type="evidence" value="ECO:0007669"/>
    <property type="project" value="InterPro"/>
</dbReference>
<dbReference type="GO" id="GO:0000978">
    <property type="term" value="F:RNA polymerase II cis-regulatory region sequence-specific DNA binding"/>
    <property type="evidence" value="ECO:0007669"/>
    <property type="project" value="TreeGrafter"/>
</dbReference>
<dbReference type="InterPro" id="IPR046347">
    <property type="entry name" value="bZIP_sf"/>
</dbReference>
<dbReference type="Pfam" id="PF07716">
    <property type="entry name" value="bZIP_2"/>
    <property type="match status" value="1"/>
</dbReference>
<sequence>MHPNVHHHHLLLLKHHPHHSQLHHHHHHEGTHPQPPQPSRSSPPEHHHHHQQQPQPQPHHQHHQGRRRPLKKALDKSTDDYRARRERNNVAVRKSRDKAKLRSAETAARVVELAADNERLRARTQRLALELGALRALLGRLPHVTLPGASSGGGGGEETRTCSV</sequence>
<dbReference type="SUPFAM" id="SSF57959">
    <property type="entry name" value="Leucine zipper domain"/>
    <property type="match status" value="1"/>
</dbReference>
<dbReference type="InterPro" id="IPR031106">
    <property type="entry name" value="C/EBP"/>
</dbReference>
<dbReference type="PANTHER" id="PTHR23334">
    <property type="entry name" value="CCAAT/ENHANCER BINDING PROTEIN"/>
    <property type="match status" value="1"/>
</dbReference>
<evidence type="ECO:0000256" key="1">
    <source>
        <dbReference type="ARBA" id="ARBA00006951"/>
    </source>
</evidence>
<dbReference type="PANTHER" id="PTHR23334:SF20">
    <property type="entry name" value="BASIC LEUCINE ZIPPER 24"/>
    <property type="match status" value="1"/>
</dbReference>
<keyword evidence="4" id="KW-1185">Reference proteome</keyword>
<feature type="region of interest" description="Disordered" evidence="2">
    <location>
        <begin position="17"/>
        <end position="99"/>
    </location>
</feature>
<dbReference type="PROSITE" id="PS50217">
    <property type="entry name" value="BZIP"/>
    <property type="match status" value="1"/>
</dbReference>
<gene>
    <name evidence="5" type="primary">LOC116957044</name>
</gene>
<evidence type="ECO:0000259" key="3">
    <source>
        <dbReference type="PROSITE" id="PS50217"/>
    </source>
</evidence>
<comment type="similarity">
    <text evidence="1">Belongs to the bZIP family. C/EBP subfamily.</text>
</comment>
<accession>A0AAJ7UEK0</accession>
<dbReference type="KEGG" id="pmrn:116957044"/>
<feature type="compositionally biased region" description="Basic and acidic residues" evidence="2">
    <location>
        <begin position="72"/>
        <end position="88"/>
    </location>
</feature>
<feature type="domain" description="BZIP" evidence="3">
    <location>
        <begin position="78"/>
        <end position="141"/>
    </location>
</feature>
<dbReference type="InterPro" id="IPR004827">
    <property type="entry name" value="bZIP"/>
</dbReference>
<dbReference type="AlphaFoldDB" id="A0AAJ7UEK0"/>
<proteinExistence type="inferred from homology"/>
<dbReference type="Proteomes" id="UP001318040">
    <property type="component" value="Chromosome 69"/>
</dbReference>
<name>A0AAJ7UEK0_PETMA</name>
<dbReference type="GO" id="GO:0000981">
    <property type="term" value="F:DNA-binding transcription factor activity, RNA polymerase II-specific"/>
    <property type="evidence" value="ECO:0007669"/>
    <property type="project" value="TreeGrafter"/>
</dbReference>
<feature type="compositionally biased region" description="Basic residues" evidence="2">
    <location>
        <begin position="59"/>
        <end position="71"/>
    </location>
</feature>
<dbReference type="Gene3D" id="1.20.5.170">
    <property type="match status" value="1"/>
</dbReference>
<protein>
    <submittedName>
        <fullName evidence="5">CCAAT/enhancer-binding protein delta-like</fullName>
    </submittedName>
</protein>
<organism evidence="4 5">
    <name type="scientific">Petromyzon marinus</name>
    <name type="common">Sea lamprey</name>
    <dbReference type="NCBI Taxonomy" id="7757"/>
    <lineage>
        <taxon>Eukaryota</taxon>
        <taxon>Metazoa</taxon>
        <taxon>Chordata</taxon>
        <taxon>Craniata</taxon>
        <taxon>Vertebrata</taxon>
        <taxon>Cyclostomata</taxon>
        <taxon>Hyperoartia</taxon>
        <taxon>Petromyzontiformes</taxon>
        <taxon>Petromyzontidae</taxon>
        <taxon>Petromyzon</taxon>
    </lineage>
</organism>
<evidence type="ECO:0000256" key="2">
    <source>
        <dbReference type="SAM" id="MobiDB-lite"/>
    </source>
</evidence>
<reference evidence="5" key="1">
    <citation type="submission" date="2025-08" db="UniProtKB">
        <authorList>
            <consortium name="RefSeq"/>
        </authorList>
    </citation>
    <scope>IDENTIFICATION</scope>
    <source>
        <tissue evidence="5">Sperm</tissue>
    </source>
</reference>
<dbReference type="SMART" id="SM00338">
    <property type="entry name" value="BRLZ"/>
    <property type="match status" value="1"/>
</dbReference>